<accession>A0A165BVF0</accession>
<dbReference type="InParanoid" id="A0A165BVF0"/>
<dbReference type="Pfam" id="PF03746">
    <property type="entry name" value="LamB_YcsF"/>
    <property type="match status" value="1"/>
</dbReference>
<dbReference type="Proteomes" id="UP000077266">
    <property type="component" value="Unassembled WGS sequence"/>
</dbReference>
<dbReference type="PANTHER" id="PTHR30292">
    <property type="entry name" value="UNCHARACTERIZED PROTEIN YBGL-RELATED"/>
    <property type="match status" value="1"/>
</dbReference>
<dbReference type="GO" id="GO:0005975">
    <property type="term" value="P:carbohydrate metabolic process"/>
    <property type="evidence" value="ECO:0007669"/>
    <property type="project" value="InterPro"/>
</dbReference>
<name>A0A165BVF0_EXIGL</name>
<dbReference type="SUPFAM" id="SSF88713">
    <property type="entry name" value="Glycoside hydrolase/deacetylase"/>
    <property type="match status" value="1"/>
</dbReference>
<dbReference type="EMBL" id="KV426401">
    <property type="protein sequence ID" value="KZV81307.1"/>
    <property type="molecule type" value="Genomic_DNA"/>
</dbReference>
<sequence>MAPPKHPVKINVDLGEGYGNFTCGPDEELIRLGLIDHANVASGFHAGDPLIMQQTVKLCKQYNIAVGAHPGLPDIHGFGRGEIEMSSEDMTAMTRCQVGALTAFLDAEGLSLHHVKLHGVLYGMMYRDEDVCRAVYSGAR</sequence>
<gene>
    <name evidence="1" type="ORF">EXIGLDRAFT_628674</name>
</gene>
<dbReference type="STRING" id="1314781.A0A165BVF0"/>
<evidence type="ECO:0000313" key="1">
    <source>
        <dbReference type="EMBL" id="KZV81307.1"/>
    </source>
</evidence>
<protein>
    <submittedName>
        <fullName evidence="1">LamB/YcsF</fullName>
    </submittedName>
</protein>
<evidence type="ECO:0000313" key="2">
    <source>
        <dbReference type="Proteomes" id="UP000077266"/>
    </source>
</evidence>
<dbReference type="Gene3D" id="3.20.20.370">
    <property type="entry name" value="Glycoside hydrolase/deacetylase"/>
    <property type="match status" value="1"/>
</dbReference>
<organism evidence="1 2">
    <name type="scientific">Exidia glandulosa HHB12029</name>
    <dbReference type="NCBI Taxonomy" id="1314781"/>
    <lineage>
        <taxon>Eukaryota</taxon>
        <taxon>Fungi</taxon>
        <taxon>Dikarya</taxon>
        <taxon>Basidiomycota</taxon>
        <taxon>Agaricomycotina</taxon>
        <taxon>Agaricomycetes</taxon>
        <taxon>Auriculariales</taxon>
        <taxon>Exidiaceae</taxon>
        <taxon>Exidia</taxon>
    </lineage>
</organism>
<dbReference type="OrthoDB" id="5295431at2759"/>
<keyword evidence="2" id="KW-1185">Reference proteome</keyword>
<dbReference type="PANTHER" id="PTHR30292:SF0">
    <property type="entry name" value="5-OXOPROLINASE SUBUNIT A"/>
    <property type="match status" value="1"/>
</dbReference>
<dbReference type="InterPro" id="IPR005501">
    <property type="entry name" value="LamB/YcsF/PxpA-like"/>
</dbReference>
<reference evidence="1 2" key="1">
    <citation type="journal article" date="2016" name="Mol. Biol. Evol.">
        <title>Comparative Genomics of Early-Diverging Mushroom-Forming Fungi Provides Insights into the Origins of Lignocellulose Decay Capabilities.</title>
        <authorList>
            <person name="Nagy L.G."/>
            <person name="Riley R."/>
            <person name="Tritt A."/>
            <person name="Adam C."/>
            <person name="Daum C."/>
            <person name="Floudas D."/>
            <person name="Sun H."/>
            <person name="Yadav J.S."/>
            <person name="Pangilinan J."/>
            <person name="Larsson K.H."/>
            <person name="Matsuura K."/>
            <person name="Barry K."/>
            <person name="Labutti K."/>
            <person name="Kuo R."/>
            <person name="Ohm R.A."/>
            <person name="Bhattacharya S.S."/>
            <person name="Shirouzu T."/>
            <person name="Yoshinaga Y."/>
            <person name="Martin F.M."/>
            <person name="Grigoriev I.V."/>
            <person name="Hibbett D.S."/>
        </authorList>
    </citation>
    <scope>NUCLEOTIDE SEQUENCE [LARGE SCALE GENOMIC DNA]</scope>
    <source>
        <strain evidence="1 2">HHB12029</strain>
    </source>
</reference>
<dbReference type="InterPro" id="IPR011330">
    <property type="entry name" value="Glyco_hydro/deAcase_b/a-brl"/>
</dbReference>
<proteinExistence type="predicted"/>
<dbReference type="AlphaFoldDB" id="A0A165BVF0"/>